<dbReference type="EMBL" id="QFQB01000034">
    <property type="protein sequence ID" value="PZQ46008.1"/>
    <property type="molecule type" value="Genomic_DNA"/>
</dbReference>
<comment type="caution">
    <text evidence="1">The sequence shown here is derived from an EMBL/GenBank/DDBJ whole genome shotgun (WGS) entry which is preliminary data.</text>
</comment>
<name>A0A2W5N050_9BACT</name>
<evidence type="ECO:0000313" key="1">
    <source>
        <dbReference type="EMBL" id="PZQ46008.1"/>
    </source>
</evidence>
<dbReference type="AlphaFoldDB" id="A0A2W5N050"/>
<reference evidence="1 2" key="1">
    <citation type="submission" date="2017-08" db="EMBL/GenBank/DDBJ databases">
        <title>Infants hospitalized years apart are colonized by the same room-sourced microbial strains.</title>
        <authorList>
            <person name="Brooks B."/>
            <person name="Olm M.R."/>
            <person name="Firek B.A."/>
            <person name="Baker R."/>
            <person name="Thomas B.C."/>
            <person name="Morowitz M.J."/>
            <person name="Banfield J.F."/>
        </authorList>
    </citation>
    <scope>NUCLEOTIDE SEQUENCE [LARGE SCALE GENOMIC DNA]</scope>
    <source>
        <strain evidence="1">S2_005_002_R2_29</strain>
    </source>
</reference>
<evidence type="ECO:0000313" key="2">
    <source>
        <dbReference type="Proteomes" id="UP000249417"/>
    </source>
</evidence>
<organism evidence="1 2">
    <name type="scientific">Micavibrio aeruginosavorus</name>
    <dbReference type="NCBI Taxonomy" id="349221"/>
    <lineage>
        <taxon>Bacteria</taxon>
        <taxon>Pseudomonadati</taxon>
        <taxon>Bdellovibrionota</taxon>
        <taxon>Bdellovibrionia</taxon>
        <taxon>Bdellovibrionales</taxon>
        <taxon>Pseudobdellovibrionaceae</taxon>
        <taxon>Micavibrio</taxon>
    </lineage>
</organism>
<sequence length="196" mass="22121">MIHSPEDMLRQLADVARDEERGYPVFANSISQLNETLGKYANTLDLREISRRDNFHNESSNGIGTFFDVILPMHLRKNMTETGRVAPNERLLQMVGALCANFRGPSQYARSHEDPALEGETVAESFPRMVNDIISTVKQHRDAIDLGDQDKIFTTLIDLKQSFGQIEHILDEVSDYLDEKAPTTGNRPTPQSFDLA</sequence>
<proteinExistence type="predicted"/>
<gene>
    <name evidence="1" type="ORF">DI551_05940</name>
</gene>
<dbReference type="Proteomes" id="UP000249417">
    <property type="component" value="Unassembled WGS sequence"/>
</dbReference>
<protein>
    <submittedName>
        <fullName evidence="1">Uncharacterized protein</fullName>
    </submittedName>
</protein>
<accession>A0A2W5N050</accession>